<dbReference type="Proteomes" id="UP000823388">
    <property type="component" value="Chromosome 6N"/>
</dbReference>
<name>A0A8T0QVV2_PANVG</name>
<reference evidence="9" key="1">
    <citation type="submission" date="2020-05" db="EMBL/GenBank/DDBJ databases">
        <title>WGS assembly of Panicum virgatum.</title>
        <authorList>
            <person name="Lovell J.T."/>
            <person name="Jenkins J."/>
            <person name="Shu S."/>
            <person name="Juenger T.E."/>
            <person name="Schmutz J."/>
        </authorList>
    </citation>
    <scope>NUCLEOTIDE SEQUENCE</scope>
    <source>
        <strain evidence="9">AP13</strain>
    </source>
</reference>
<keyword evidence="6" id="KW-0539">Nucleus</keyword>
<dbReference type="GO" id="GO:0003677">
    <property type="term" value="F:DNA binding"/>
    <property type="evidence" value="ECO:0007669"/>
    <property type="project" value="UniProtKB-KW"/>
</dbReference>
<accession>A0A8T0QVV2</accession>
<evidence type="ECO:0000256" key="4">
    <source>
        <dbReference type="ARBA" id="ARBA00022833"/>
    </source>
</evidence>
<dbReference type="InterPro" id="IPR008906">
    <property type="entry name" value="HATC_C_dom"/>
</dbReference>
<dbReference type="GO" id="GO:0005634">
    <property type="term" value="C:nucleus"/>
    <property type="evidence" value="ECO:0007669"/>
    <property type="project" value="UniProtKB-SubCell"/>
</dbReference>
<organism evidence="9 10">
    <name type="scientific">Panicum virgatum</name>
    <name type="common">Blackwell switchgrass</name>
    <dbReference type="NCBI Taxonomy" id="38727"/>
    <lineage>
        <taxon>Eukaryota</taxon>
        <taxon>Viridiplantae</taxon>
        <taxon>Streptophyta</taxon>
        <taxon>Embryophyta</taxon>
        <taxon>Tracheophyta</taxon>
        <taxon>Spermatophyta</taxon>
        <taxon>Magnoliopsida</taxon>
        <taxon>Liliopsida</taxon>
        <taxon>Poales</taxon>
        <taxon>Poaceae</taxon>
        <taxon>PACMAD clade</taxon>
        <taxon>Panicoideae</taxon>
        <taxon>Panicodae</taxon>
        <taxon>Paniceae</taxon>
        <taxon>Panicinae</taxon>
        <taxon>Panicum</taxon>
        <taxon>Panicum sect. Hiantes</taxon>
    </lineage>
</organism>
<dbReference type="PANTHER" id="PTHR46481">
    <property type="entry name" value="ZINC FINGER BED DOMAIN-CONTAINING PROTEIN 4"/>
    <property type="match status" value="1"/>
</dbReference>
<evidence type="ECO:0000259" key="8">
    <source>
        <dbReference type="Pfam" id="PF14372"/>
    </source>
</evidence>
<dbReference type="InterPro" id="IPR025525">
    <property type="entry name" value="hAT-like_transposase_RNase-H"/>
</dbReference>
<evidence type="ECO:0000256" key="5">
    <source>
        <dbReference type="ARBA" id="ARBA00023125"/>
    </source>
</evidence>
<gene>
    <name evidence="9" type="ORF">PVAP13_6NG095890</name>
</gene>
<keyword evidence="5" id="KW-0238">DNA-binding</keyword>
<evidence type="ECO:0000313" key="9">
    <source>
        <dbReference type="EMBL" id="KAG2577128.1"/>
    </source>
</evidence>
<keyword evidence="3" id="KW-0863">Zinc-finger</keyword>
<feature type="domain" description="hAT-like transposase RNase-H fold" evidence="8">
    <location>
        <begin position="399"/>
        <end position="497"/>
    </location>
</feature>
<dbReference type="InterPro" id="IPR012337">
    <property type="entry name" value="RNaseH-like_sf"/>
</dbReference>
<comment type="subcellular location">
    <subcellularLocation>
        <location evidence="1">Nucleus</location>
    </subcellularLocation>
</comment>
<dbReference type="SUPFAM" id="SSF53098">
    <property type="entry name" value="Ribonuclease H-like"/>
    <property type="match status" value="1"/>
</dbReference>
<dbReference type="Pfam" id="PF05699">
    <property type="entry name" value="Dimer_Tnp_hAT"/>
    <property type="match status" value="1"/>
</dbReference>
<dbReference type="InterPro" id="IPR052035">
    <property type="entry name" value="ZnF_BED_domain_contain"/>
</dbReference>
<dbReference type="GO" id="GO:0008270">
    <property type="term" value="F:zinc ion binding"/>
    <property type="evidence" value="ECO:0007669"/>
    <property type="project" value="UniProtKB-KW"/>
</dbReference>
<evidence type="ECO:0000256" key="1">
    <source>
        <dbReference type="ARBA" id="ARBA00004123"/>
    </source>
</evidence>
<evidence type="ECO:0000256" key="6">
    <source>
        <dbReference type="ARBA" id="ARBA00023242"/>
    </source>
</evidence>
<dbReference type="GO" id="GO:0046983">
    <property type="term" value="F:protein dimerization activity"/>
    <property type="evidence" value="ECO:0007669"/>
    <property type="project" value="InterPro"/>
</dbReference>
<proteinExistence type="predicted"/>
<dbReference type="Pfam" id="PF14372">
    <property type="entry name" value="hAT-like_RNase-H"/>
    <property type="match status" value="1"/>
</dbReference>
<dbReference type="AlphaFoldDB" id="A0A8T0QVV2"/>
<keyword evidence="10" id="KW-1185">Reference proteome</keyword>
<evidence type="ECO:0000313" key="10">
    <source>
        <dbReference type="Proteomes" id="UP000823388"/>
    </source>
</evidence>
<dbReference type="PANTHER" id="PTHR46481:SF10">
    <property type="entry name" value="ZINC FINGER BED DOMAIN-CONTAINING PROTEIN 39"/>
    <property type="match status" value="1"/>
</dbReference>
<evidence type="ECO:0000256" key="2">
    <source>
        <dbReference type="ARBA" id="ARBA00022723"/>
    </source>
</evidence>
<protein>
    <submittedName>
        <fullName evidence="9">Uncharacterized protein</fullName>
    </submittedName>
</protein>
<keyword evidence="4" id="KW-0862">Zinc</keyword>
<dbReference type="EMBL" id="CM029048">
    <property type="protein sequence ID" value="KAG2577128.1"/>
    <property type="molecule type" value="Genomic_DNA"/>
</dbReference>
<comment type="caution">
    <text evidence="9">The sequence shown here is derived from an EMBL/GenBank/DDBJ whole genome shotgun (WGS) entry which is preliminary data.</text>
</comment>
<evidence type="ECO:0000259" key="7">
    <source>
        <dbReference type="Pfam" id="PF05699"/>
    </source>
</evidence>
<feature type="domain" description="HAT C-terminal dimerisation" evidence="7">
    <location>
        <begin position="544"/>
        <end position="626"/>
    </location>
</feature>
<evidence type="ECO:0000256" key="3">
    <source>
        <dbReference type="ARBA" id="ARBA00022771"/>
    </source>
</evidence>
<keyword evidence="2" id="KW-0479">Metal-binding</keyword>
<sequence length="627" mass="71117">MEIMAAECVNCHVRLNANKTTKFLNRHIQTCAARGRSRTSINQDELSPVLTNVEIQFSEYGSKFLKCSSGDRTPVDRCVSASPAQKRVDPKKDRNTLSAQTLHSMSRKFDQEASFQELSKMIILHGHPLSIVEHEEMRSFAKSLNPEFNMASSIGVEEYSTILFQKLKADLHQKIAQSHRVSLSASSCTPHGSESSVKYLCLSVHFVDSDWKLQRRIIKFGAFRTSTTNLDRMIHLKEAPVLDSESGPFNLISEAIRDWNLEQKLLSLTSDFLNQRKCLPIGIKLYNIACVNDVLNSIVSEEQPLLNVVDDILGKFIQAHMSSSLSQQQLIEVMTSMTLKCPHEDVKGWHKIYFGLEVLVHFKKAFPSEELLSAKDTKTVESVCNILRAFCHAVEVLSGPVCPTANIYFNELWIIRTTLEEESSTDHTELASMVWEMQEAFDEYWQNSYVWLSAPAVLDPRFKIAFIEFRLKQAFGTDAAKHVSIVHDTIWELFLEYCTAVDEPSVVQSNCNSCDVQVGGFYKDSLKDWDEHVSAQTRGQVLKELNNYLEDGVVPRKDDFDILNWWMSNSTKCPILSIMARDILAIPASAVHCEAVLSNEGPVIHKQWSTLNIKTIEALICIRDWIK</sequence>